<evidence type="ECO:0000313" key="3">
    <source>
        <dbReference type="EMBL" id="MQW91422.1"/>
    </source>
</evidence>
<dbReference type="RefSeq" id="WP_153372223.1">
    <property type="nucleotide sequence ID" value="NZ_CP045650.1"/>
</dbReference>
<feature type="signal peptide" evidence="1">
    <location>
        <begin position="1"/>
        <end position="22"/>
    </location>
</feature>
<sequence>MRAIIKLNFLVACICAANQSYALQVMSDQTLSSVTGQDGISITHEMSRANIDQLNWVDYSENGKTPIKLGLHDVQISANAGNTSILSKIDFDVGRTEISESRDGVGIEFSASISPFVLAASQIMLCPSECIIERDISGEIRRDDKTGKIIYKNSSKPQNLGSLSISTTSPLEVYLKTKNGLFNQNDSAHLDFRLQNASISYGQNGQNLTLKDFNFNLSADGYMFIDPDNGIILETRDAGNFVELNRVKDNEFAGKTKPGVNIDLRYGEDGTQGNLIRLGASGALTNGKIMLNAKQEGASSFHVINGGVKSTIADNEGYDFTQGGGLHLGMSADFTRADKDKTTVSGKTPTTFELGHTGTGSYAIEFSNLTRLNVRTSEAEGAPLSTANAYINFGDIYINTVNTDNLGFAVNDQIKNILQLPDNKIIYNPSPTIDPQTMTLIAVRGMDFQAIARKARFISDNSLPENNAPEGTWGIGIPIYNLNANLGLFEKKYTNKLGNEKSGLGFDLAMSTDGYYYDSETGNSYTTSLLVLDGEKRTLKDSDGVPLKDTSGKVLQGEEVNYYAGLRNIDSYIKANGVIGFEDNGIYIKADNLLFAAKAEIAIGQLPGSLYNCGGECGKKIVPIDNFGRKDDVLASIAFKLDGDGKLFIIPGIESASATPDTNYLKLKANFQFTPLLADEKNDAENLGSYISISNEDSVNVSSINLNKMQGDVGAEARVRMKKDTAVLDSQVSFNRLGNESTIGKAFTAEVALSPSVGKMQKIGDIAFTGGSMRSTLGIKPR</sequence>
<feature type="domain" description="DUF6160" evidence="2">
    <location>
        <begin position="2"/>
        <end position="92"/>
    </location>
</feature>
<dbReference type="EMBL" id="WITK01000003">
    <property type="protein sequence ID" value="MQW91422.1"/>
    <property type="molecule type" value="Genomic_DNA"/>
</dbReference>
<dbReference type="EMBL" id="CP045650">
    <property type="protein sequence ID" value="QGA11675.1"/>
    <property type="molecule type" value="Genomic_DNA"/>
</dbReference>
<evidence type="ECO:0000313" key="5">
    <source>
        <dbReference type="Proteomes" id="UP000327478"/>
    </source>
</evidence>
<keyword evidence="5" id="KW-1185">Reference proteome</keyword>
<protein>
    <recommendedName>
        <fullName evidence="2">DUF6160 domain-containing protein</fullName>
    </recommendedName>
</protein>
<dbReference type="Pfam" id="PF19657">
    <property type="entry name" value="DUF6160"/>
    <property type="match status" value="1"/>
</dbReference>
<keyword evidence="1" id="KW-0732">Signal</keyword>
<dbReference type="AlphaFoldDB" id="A0A5Q0P3G9"/>
<organism evidence="3 6">
    <name type="scientific">Acinetobacter wanghuae</name>
    <dbReference type="NCBI Taxonomy" id="2662362"/>
    <lineage>
        <taxon>Bacteria</taxon>
        <taxon>Pseudomonadati</taxon>
        <taxon>Pseudomonadota</taxon>
        <taxon>Gammaproteobacteria</taxon>
        <taxon>Moraxellales</taxon>
        <taxon>Moraxellaceae</taxon>
        <taxon>Acinetobacter</taxon>
    </lineage>
</organism>
<evidence type="ECO:0000313" key="4">
    <source>
        <dbReference type="EMBL" id="QGA11675.1"/>
    </source>
</evidence>
<accession>A0A5Q0P3G9</accession>
<evidence type="ECO:0000259" key="2">
    <source>
        <dbReference type="Pfam" id="PF19657"/>
    </source>
</evidence>
<evidence type="ECO:0000256" key="1">
    <source>
        <dbReference type="SAM" id="SignalP"/>
    </source>
</evidence>
<proteinExistence type="predicted"/>
<reference evidence="5 6" key="1">
    <citation type="submission" date="2019-10" db="EMBL/GenBank/DDBJ databases">
        <authorList>
            <person name="Dong K."/>
        </authorList>
    </citation>
    <scope>NUCLEOTIDE SEQUENCE [LARGE SCALE GENOMIC DNA]</scope>
    <source>
        <strain evidence="5">dk386</strain>
        <strain evidence="4">Dk386</strain>
        <strain evidence="6">dk771</strain>
        <strain evidence="3">Dk771</strain>
    </source>
</reference>
<name>A0A5Q0P3G9_9GAMM</name>
<dbReference type="Proteomes" id="UP000327478">
    <property type="component" value="Chromosome"/>
</dbReference>
<feature type="chain" id="PRO_5044623626" description="DUF6160 domain-containing protein" evidence="1">
    <location>
        <begin position="23"/>
        <end position="782"/>
    </location>
</feature>
<dbReference type="Proteomes" id="UP000480556">
    <property type="component" value="Unassembled WGS sequence"/>
</dbReference>
<evidence type="ECO:0000313" key="6">
    <source>
        <dbReference type="Proteomes" id="UP000480556"/>
    </source>
</evidence>
<dbReference type="InterPro" id="IPR046158">
    <property type="entry name" value="DUF6160"/>
</dbReference>
<gene>
    <name evidence="4" type="ORF">GFH30_09925</name>
    <name evidence="3" type="ORF">GHJ48_03230</name>
</gene>